<dbReference type="Proteomes" id="UP001164819">
    <property type="component" value="Chromosome"/>
</dbReference>
<dbReference type="Pfam" id="PF00494">
    <property type="entry name" value="SQS_PSY"/>
    <property type="match status" value="1"/>
</dbReference>
<reference evidence="2" key="1">
    <citation type="journal article" date="2022" name="Front. Microbiol.">
        <title>New perspectives on an old grouping: The genomic and phenotypic variability of Oxalobacter formigenes and the implications for calcium oxalate stone prevention.</title>
        <authorList>
            <person name="Chmiel J.A."/>
            <person name="Carr C."/>
            <person name="Stuivenberg G.A."/>
            <person name="Venema R."/>
            <person name="Chanyi R.M."/>
            <person name="Al K.F."/>
            <person name="Giguere D."/>
            <person name="Say H."/>
            <person name="Akouris P.P."/>
            <person name="Dominguez Romero S.A."/>
            <person name="Kwong A."/>
            <person name="Tai V."/>
            <person name="Koval S.F."/>
            <person name="Razvi H."/>
            <person name="Bjazevic J."/>
            <person name="Burton J.P."/>
        </authorList>
    </citation>
    <scope>NUCLEOTIDE SEQUENCE</scope>
    <source>
        <strain evidence="2">OxK</strain>
    </source>
</reference>
<keyword evidence="1 2" id="KW-0808">Transferase</keyword>
<dbReference type="GO" id="GO:0004311">
    <property type="term" value="F:geranylgeranyl diphosphate synthase activity"/>
    <property type="evidence" value="ECO:0007669"/>
    <property type="project" value="InterPro"/>
</dbReference>
<gene>
    <name evidence="2" type="primary">hpnD</name>
    <name evidence="2" type="ORF">NB646_06965</name>
</gene>
<protein>
    <submittedName>
        <fullName evidence="2">Presqualene diphosphate synthase HpnD</fullName>
        <ecNumber evidence="2">2.5.1.103</ecNumber>
    </submittedName>
</protein>
<evidence type="ECO:0000256" key="1">
    <source>
        <dbReference type="ARBA" id="ARBA00022679"/>
    </source>
</evidence>
<dbReference type="InterPro" id="IPR033904">
    <property type="entry name" value="Trans_IPPS_HH"/>
</dbReference>
<dbReference type="EC" id="2.5.1.103" evidence="2"/>
<dbReference type="GO" id="GO:0016117">
    <property type="term" value="P:carotenoid biosynthetic process"/>
    <property type="evidence" value="ECO:0007669"/>
    <property type="project" value="InterPro"/>
</dbReference>
<dbReference type="InterPro" id="IPR017828">
    <property type="entry name" value="SQ_synth_HpnD-like"/>
</dbReference>
<dbReference type="PROSITE" id="PS01045">
    <property type="entry name" value="SQUALEN_PHYTOEN_SYN_2"/>
    <property type="match status" value="1"/>
</dbReference>
<dbReference type="PANTHER" id="PTHR31480">
    <property type="entry name" value="BIFUNCTIONAL LYCOPENE CYCLASE/PHYTOENE SYNTHASE"/>
    <property type="match status" value="1"/>
</dbReference>
<dbReference type="InterPro" id="IPR019845">
    <property type="entry name" value="Squalene/phytoene_synthase_CS"/>
</dbReference>
<dbReference type="SUPFAM" id="SSF48576">
    <property type="entry name" value="Terpenoid synthases"/>
    <property type="match status" value="1"/>
</dbReference>
<dbReference type="CDD" id="cd00683">
    <property type="entry name" value="Trans_IPPS_HH"/>
    <property type="match status" value="1"/>
</dbReference>
<dbReference type="InterPro" id="IPR008949">
    <property type="entry name" value="Isoprenoid_synthase_dom_sf"/>
</dbReference>
<dbReference type="AlphaFoldDB" id="A0A9E9LD90"/>
<organism evidence="2">
    <name type="scientific">Oxalobacter aliiformigenes</name>
    <dbReference type="NCBI Taxonomy" id="2946593"/>
    <lineage>
        <taxon>Bacteria</taxon>
        <taxon>Pseudomonadati</taxon>
        <taxon>Pseudomonadota</taxon>
        <taxon>Betaproteobacteria</taxon>
        <taxon>Burkholderiales</taxon>
        <taxon>Oxalobacteraceae</taxon>
        <taxon>Oxalobacter</taxon>
    </lineage>
</organism>
<dbReference type="SFLD" id="SFLDG01212">
    <property type="entry name" value="Phytoene_synthase_like"/>
    <property type="match status" value="1"/>
</dbReference>
<dbReference type="InterPro" id="IPR002060">
    <property type="entry name" value="Squ/phyt_synthse"/>
</dbReference>
<dbReference type="RefSeq" id="WP_269315622.1">
    <property type="nucleotide sequence ID" value="NZ_CP098251.1"/>
</dbReference>
<dbReference type="GO" id="GO:0051996">
    <property type="term" value="F:squalene synthase [NAD(P)H] activity"/>
    <property type="evidence" value="ECO:0007669"/>
    <property type="project" value="InterPro"/>
</dbReference>
<dbReference type="EMBL" id="CP098251">
    <property type="protein sequence ID" value="WAV90604.1"/>
    <property type="molecule type" value="Genomic_DNA"/>
</dbReference>
<sequence length="278" mass="32057">MLPDQYCQHKAAKSGSSFYVSFRFLPSERRRAITALYAFCREVDDIVDDFPSDPGGARRKLDGWRREIADMYAGRPDHPIMQALMPHLEVYSLEKKYLDAIVDGMEMDLEKKRYGDFSELERYCWHVAGTVGILAARIFGATRRKTQEYAEKLGLAFQLTNIIRDVGEDAARGRVYLPADEMNVFGVSVDDLRNRRQTSAFRELMQFQAKRALGFYDEAFALLPDQDRLSQKPGIMMASIYRELLLEIGRCGFPVLIKRVSLTKVRKFWLAWKAWVNG</sequence>
<dbReference type="SFLD" id="SFLDG01018">
    <property type="entry name" value="Squalene/Phytoene_Synthase_Lik"/>
    <property type="match status" value="1"/>
</dbReference>
<name>A0A9E9LD90_9BURK</name>
<dbReference type="NCBIfam" id="TIGR03465">
    <property type="entry name" value="HpnD"/>
    <property type="match status" value="1"/>
</dbReference>
<dbReference type="SFLD" id="SFLDS00005">
    <property type="entry name" value="Isoprenoid_Synthase_Type_I"/>
    <property type="match status" value="1"/>
</dbReference>
<dbReference type="Gene3D" id="1.10.600.10">
    <property type="entry name" value="Farnesyl Diphosphate Synthase"/>
    <property type="match status" value="1"/>
</dbReference>
<evidence type="ECO:0000313" key="2">
    <source>
        <dbReference type="EMBL" id="WAV90604.1"/>
    </source>
</evidence>
<dbReference type="InterPro" id="IPR044843">
    <property type="entry name" value="Trans_IPPS_bact-type"/>
</dbReference>
<accession>A0A9E9LD90</accession>
<proteinExistence type="predicted"/>